<accession>A0A4Y1Z9P3</accession>
<reference evidence="3 4" key="1">
    <citation type="submission" date="2017-11" db="EMBL/GenBank/DDBJ databases">
        <title>Draft Genome Sequence of Sporolactobacillus inulinus NBRC 111894 Isolated from Koso, a Japanese Sugar-Vegetable Fermented Beverage.</title>
        <authorList>
            <person name="Chiou T.Y."/>
            <person name="Oshima K."/>
            <person name="Suda W."/>
            <person name="Hattori M."/>
            <person name="Takahashi T."/>
        </authorList>
    </citation>
    <scope>NUCLEOTIDE SEQUENCE [LARGE SCALE GENOMIC DNA]</scope>
    <source>
        <strain evidence="3 4">NBRC111894</strain>
    </source>
</reference>
<evidence type="ECO:0000259" key="2">
    <source>
        <dbReference type="Pfam" id="PF12146"/>
    </source>
</evidence>
<feature type="domain" description="Serine aminopeptidase S33" evidence="2">
    <location>
        <begin position="104"/>
        <end position="204"/>
    </location>
</feature>
<proteinExistence type="predicted"/>
<organism evidence="3 4">
    <name type="scientific">Sporolactobacillus inulinus</name>
    <dbReference type="NCBI Taxonomy" id="2078"/>
    <lineage>
        <taxon>Bacteria</taxon>
        <taxon>Bacillati</taxon>
        <taxon>Bacillota</taxon>
        <taxon>Bacilli</taxon>
        <taxon>Bacillales</taxon>
        <taxon>Sporolactobacillaceae</taxon>
        <taxon>Sporolactobacillus</taxon>
    </lineage>
</organism>
<feature type="signal peptide" evidence="1">
    <location>
        <begin position="1"/>
        <end position="22"/>
    </location>
</feature>
<name>A0A4Y1Z9P3_9BACL</name>
<keyword evidence="3" id="KW-0378">Hydrolase</keyword>
<dbReference type="InterPro" id="IPR029058">
    <property type="entry name" value="AB_hydrolase_fold"/>
</dbReference>
<dbReference type="Pfam" id="PF12146">
    <property type="entry name" value="Hydrolase_4"/>
    <property type="match status" value="1"/>
</dbReference>
<dbReference type="Proteomes" id="UP000319716">
    <property type="component" value="Unassembled WGS sequence"/>
</dbReference>
<dbReference type="AlphaFoldDB" id="A0A4Y1Z9P3"/>
<dbReference type="PANTHER" id="PTHR43358:SF4">
    <property type="entry name" value="ALPHA_BETA HYDROLASE FOLD-1 DOMAIN-CONTAINING PROTEIN"/>
    <property type="match status" value="1"/>
</dbReference>
<gene>
    <name evidence="3" type="ORF">NBRC111894_1112</name>
</gene>
<protein>
    <submittedName>
        <fullName evidence="3">Hydrolases of the alpha/beta superfamily</fullName>
    </submittedName>
</protein>
<sequence length="327" mass="36246">MKAKIFLAAAVLTAAAAACRVAGTMVGNYFYRLAIAREKSPRRENLDPGGAKVAVPPVIQSRLNEREAAKKQFLRDCPPTDLFMRSSDGLNLHAFRFEPHPNTHHWIILLHGYMDEASKMFYYASVFADHGYNALVPNLRGAGRSEGDYIGMGWNDRLDVVGWINRLVAHDPKAKIVVFGVSMGGATAMMTAGEKLPPNVCCVIEDCGYTSVADEFAYELRNLFRLPAFPILRLADRATRSRAGYGIYEASAIEQVKKANVPILFIHGDNDTFVPTPMVHKVYEAAAGEKELLLVKKATHAASSIVDPELYFSTIFHFLEKHMPVNE</sequence>
<evidence type="ECO:0000313" key="4">
    <source>
        <dbReference type="Proteomes" id="UP000319716"/>
    </source>
</evidence>
<dbReference type="PROSITE" id="PS51257">
    <property type="entry name" value="PROKAR_LIPOPROTEIN"/>
    <property type="match status" value="1"/>
</dbReference>
<dbReference type="GO" id="GO:0016787">
    <property type="term" value="F:hydrolase activity"/>
    <property type="evidence" value="ECO:0007669"/>
    <property type="project" value="UniProtKB-KW"/>
</dbReference>
<evidence type="ECO:0000313" key="3">
    <source>
        <dbReference type="EMBL" id="GAY75558.1"/>
    </source>
</evidence>
<feature type="chain" id="PRO_5038699352" evidence="1">
    <location>
        <begin position="23"/>
        <end position="327"/>
    </location>
</feature>
<dbReference type="RefSeq" id="WP_084688871.1">
    <property type="nucleotide sequence ID" value="NZ_BEXB01000006.1"/>
</dbReference>
<evidence type="ECO:0000256" key="1">
    <source>
        <dbReference type="SAM" id="SignalP"/>
    </source>
</evidence>
<dbReference type="SUPFAM" id="SSF53474">
    <property type="entry name" value="alpha/beta-Hydrolases"/>
    <property type="match status" value="1"/>
</dbReference>
<dbReference type="Gene3D" id="3.40.50.1820">
    <property type="entry name" value="alpha/beta hydrolase"/>
    <property type="match status" value="1"/>
</dbReference>
<dbReference type="PANTHER" id="PTHR43358">
    <property type="entry name" value="ALPHA/BETA-HYDROLASE"/>
    <property type="match status" value="1"/>
</dbReference>
<dbReference type="InterPro" id="IPR022742">
    <property type="entry name" value="Hydrolase_4"/>
</dbReference>
<comment type="caution">
    <text evidence="3">The sequence shown here is derived from an EMBL/GenBank/DDBJ whole genome shotgun (WGS) entry which is preliminary data.</text>
</comment>
<keyword evidence="1" id="KW-0732">Signal</keyword>
<dbReference type="EMBL" id="BEXB01000006">
    <property type="protein sequence ID" value="GAY75558.1"/>
    <property type="molecule type" value="Genomic_DNA"/>
</dbReference>
<dbReference type="InterPro" id="IPR052920">
    <property type="entry name" value="DNA-binding_regulatory"/>
</dbReference>